<gene>
    <name evidence="6 13" type="primary">glmM</name>
    <name evidence="13" type="ORF">IWH25_16030</name>
</gene>
<keyword evidence="14" id="KW-1185">Reference proteome</keyword>
<proteinExistence type="inferred from homology"/>
<dbReference type="InterPro" id="IPR005845">
    <property type="entry name" value="A-D-PHexomutase_a/b/a-II"/>
</dbReference>
<comment type="catalytic activity">
    <reaction evidence="6 8">
        <text>alpha-D-glucosamine 1-phosphate = D-glucosamine 6-phosphate</text>
        <dbReference type="Rhea" id="RHEA:23424"/>
        <dbReference type="ChEBI" id="CHEBI:58516"/>
        <dbReference type="ChEBI" id="CHEBI:58725"/>
        <dbReference type="EC" id="5.4.2.10"/>
    </reaction>
</comment>
<dbReference type="KEGG" id="ares:IWH25_16030"/>
<dbReference type="GO" id="GO:0006048">
    <property type="term" value="P:UDP-N-acetylglucosamine biosynthetic process"/>
    <property type="evidence" value="ECO:0007669"/>
    <property type="project" value="TreeGrafter"/>
</dbReference>
<dbReference type="InterPro" id="IPR005843">
    <property type="entry name" value="A-D-PHexomutase_C"/>
</dbReference>
<feature type="binding site" description="via phosphate group" evidence="6">
    <location>
        <position position="107"/>
    </location>
    <ligand>
        <name>Mg(2+)</name>
        <dbReference type="ChEBI" id="CHEBI:18420"/>
    </ligand>
</feature>
<dbReference type="NCBIfam" id="TIGR01455">
    <property type="entry name" value="glmM"/>
    <property type="match status" value="1"/>
</dbReference>
<comment type="cofactor">
    <cofactor evidence="6">
        <name>Mg(2+)</name>
        <dbReference type="ChEBI" id="CHEBI:18420"/>
    </cofactor>
    <text evidence="6">Binds 1 Mg(2+) ion per subunit.</text>
</comment>
<accession>A0A974PXF4</accession>
<dbReference type="InterPro" id="IPR016055">
    <property type="entry name" value="A-D-PHexomutase_a/b/a-I/II/III"/>
</dbReference>
<dbReference type="InterPro" id="IPR050060">
    <property type="entry name" value="Phosphoglucosamine_mutase"/>
</dbReference>
<dbReference type="FunFam" id="3.40.120.10:FF:000001">
    <property type="entry name" value="Phosphoglucosamine mutase"/>
    <property type="match status" value="1"/>
</dbReference>
<sequence length="455" mass="47782">MSRKYFGTDGVRGKVGEAPITPDFVMRLGYAAGRVLVAREHLPGGERPAVLIGKDTRISGYMLEAALEAGFSAAGVDVCLTGPLPTPAIAYLTRALRLQAGIVISASHNPYYDNGIKFFSAHGTKLPDAVEAEIEAGIDTPIHCVPSAELGRARRIADAAGRYIEFCKSTFPSDSDLRGLRIVVDCAHGAGYHIAPHVLHELGAEVVAIGAAPDGLNINAEVGATAPKALAREVVAHRADLGIALDGDGDRLLMVDGEGTVYDGDQLLYAIVRSRLRQGPVAGVVGTLMTNLAFEHALAALGVPFERAAVGDRYVMEKLREKGWLFGGENSGHILCLDRHSTGDGIVSALQVLSAMREAGGELKSLLSGLSLYPQRLINVPMKKGFAWQGHAAIAAAEAEVVRMLDGQGRVLLRASGTEPLLRVMVEGRDGERVAAGAELLAGAVRSACAGGAPH</sequence>
<dbReference type="GO" id="GO:0005975">
    <property type="term" value="P:carbohydrate metabolic process"/>
    <property type="evidence" value="ECO:0007669"/>
    <property type="project" value="InterPro"/>
</dbReference>
<dbReference type="HAMAP" id="MF_01554_B">
    <property type="entry name" value="GlmM_B"/>
    <property type="match status" value="1"/>
</dbReference>
<dbReference type="PANTHER" id="PTHR42946:SF1">
    <property type="entry name" value="PHOSPHOGLUCOMUTASE (ALPHA-D-GLUCOSE-1,6-BISPHOSPHATE-DEPENDENT)"/>
    <property type="match status" value="1"/>
</dbReference>
<dbReference type="Gene3D" id="3.40.120.10">
    <property type="entry name" value="Alpha-D-Glucose-1,6-Bisphosphate, subunit A, domain 3"/>
    <property type="match status" value="3"/>
</dbReference>
<dbReference type="InterPro" id="IPR005846">
    <property type="entry name" value="A-D-PHexomutase_a/b/a-III"/>
</dbReference>
<dbReference type="InterPro" id="IPR036900">
    <property type="entry name" value="A-D-PHexomutase_C_sf"/>
</dbReference>
<dbReference type="PANTHER" id="PTHR42946">
    <property type="entry name" value="PHOSPHOHEXOSE MUTASE"/>
    <property type="match status" value="1"/>
</dbReference>
<dbReference type="Pfam" id="PF00408">
    <property type="entry name" value="PGM_PMM_IV"/>
    <property type="match status" value="1"/>
</dbReference>
<dbReference type="NCBIfam" id="NF008139">
    <property type="entry name" value="PRK10887.1"/>
    <property type="match status" value="1"/>
</dbReference>
<evidence type="ECO:0000313" key="14">
    <source>
        <dbReference type="Proteomes" id="UP000663444"/>
    </source>
</evidence>
<feature type="active site" description="Phosphoserine intermediate" evidence="6">
    <location>
        <position position="107"/>
    </location>
</feature>
<dbReference type="Pfam" id="PF02879">
    <property type="entry name" value="PGM_PMM_II"/>
    <property type="match status" value="1"/>
</dbReference>
<dbReference type="GO" id="GO:0000287">
    <property type="term" value="F:magnesium ion binding"/>
    <property type="evidence" value="ECO:0007669"/>
    <property type="project" value="UniProtKB-UniRule"/>
</dbReference>
<dbReference type="EMBL" id="CP064781">
    <property type="protein sequence ID" value="QRJ63237.1"/>
    <property type="molecule type" value="Genomic_DNA"/>
</dbReference>
<dbReference type="RefSeq" id="WP_203386766.1">
    <property type="nucleotide sequence ID" value="NZ_CP064781.1"/>
</dbReference>
<dbReference type="InterPro" id="IPR006352">
    <property type="entry name" value="GlmM_bact"/>
</dbReference>
<name>A0A974PXF4_9RHOO</name>
<evidence type="ECO:0000256" key="3">
    <source>
        <dbReference type="ARBA" id="ARBA00022723"/>
    </source>
</evidence>
<keyword evidence="4 6" id="KW-0460">Magnesium</keyword>
<evidence type="ECO:0000256" key="8">
    <source>
        <dbReference type="RuleBase" id="RU004327"/>
    </source>
</evidence>
<dbReference type="GO" id="GO:0008966">
    <property type="term" value="F:phosphoglucosamine mutase activity"/>
    <property type="evidence" value="ECO:0007669"/>
    <property type="project" value="UniProtKB-UniRule"/>
</dbReference>
<dbReference type="Pfam" id="PF02878">
    <property type="entry name" value="PGM_PMM_I"/>
    <property type="match status" value="1"/>
</dbReference>
<feature type="domain" description="Alpha-D-phosphohexomutase C-terminal" evidence="9">
    <location>
        <begin position="377"/>
        <end position="441"/>
    </location>
</feature>
<evidence type="ECO:0000259" key="12">
    <source>
        <dbReference type="Pfam" id="PF02880"/>
    </source>
</evidence>
<evidence type="ECO:0000259" key="9">
    <source>
        <dbReference type="Pfam" id="PF00408"/>
    </source>
</evidence>
<feature type="binding site" evidence="6">
    <location>
        <position position="246"/>
    </location>
    <ligand>
        <name>Mg(2+)</name>
        <dbReference type="ChEBI" id="CHEBI:18420"/>
    </ligand>
</feature>
<dbReference type="SUPFAM" id="SSF53738">
    <property type="entry name" value="Phosphoglucomutase, first 3 domains"/>
    <property type="match status" value="3"/>
</dbReference>
<keyword evidence="3 6" id="KW-0479">Metal-binding</keyword>
<dbReference type="GO" id="GO:0004615">
    <property type="term" value="F:phosphomannomutase activity"/>
    <property type="evidence" value="ECO:0007669"/>
    <property type="project" value="TreeGrafter"/>
</dbReference>
<dbReference type="GO" id="GO:0005829">
    <property type="term" value="C:cytosol"/>
    <property type="evidence" value="ECO:0007669"/>
    <property type="project" value="TreeGrafter"/>
</dbReference>
<dbReference type="EC" id="5.4.2.10" evidence="6 8"/>
<dbReference type="CDD" id="cd05802">
    <property type="entry name" value="GlmM"/>
    <property type="match status" value="1"/>
</dbReference>
<feature type="binding site" evidence="6">
    <location>
        <position position="250"/>
    </location>
    <ligand>
        <name>Mg(2+)</name>
        <dbReference type="ChEBI" id="CHEBI:18420"/>
    </ligand>
</feature>
<evidence type="ECO:0000256" key="1">
    <source>
        <dbReference type="ARBA" id="ARBA00010231"/>
    </source>
</evidence>
<dbReference type="PRINTS" id="PR00509">
    <property type="entry name" value="PGMPMM"/>
</dbReference>
<dbReference type="GO" id="GO:0009252">
    <property type="term" value="P:peptidoglycan biosynthetic process"/>
    <property type="evidence" value="ECO:0007669"/>
    <property type="project" value="UniProtKB-ARBA"/>
</dbReference>
<evidence type="ECO:0000259" key="11">
    <source>
        <dbReference type="Pfam" id="PF02879"/>
    </source>
</evidence>
<dbReference type="FunFam" id="3.40.120.10:FF:000003">
    <property type="entry name" value="Phosphoglucosamine mutase"/>
    <property type="match status" value="1"/>
</dbReference>
<evidence type="ECO:0000256" key="2">
    <source>
        <dbReference type="ARBA" id="ARBA00022553"/>
    </source>
</evidence>
<feature type="domain" description="Alpha-D-phosphohexomutase alpha/beta/alpha" evidence="12">
    <location>
        <begin position="263"/>
        <end position="368"/>
    </location>
</feature>
<reference evidence="13" key="1">
    <citation type="submission" date="2020-11" db="EMBL/GenBank/DDBJ databases">
        <title>Azospira restricta DSM 18626 genome sequence.</title>
        <authorList>
            <person name="Moe W.M."/>
        </authorList>
    </citation>
    <scope>NUCLEOTIDE SEQUENCE</scope>
    <source>
        <strain evidence="13">DSM 18626</strain>
    </source>
</reference>
<organism evidence="13 14">
    <name type="scientific">Azospira restricta</name>
    <dbReference type="NCBI Taxonomy" id="404405"/>
    <lineage>
        <taxon>Bacteria</taxon>
        <taxon>Pseudomonadati</taxon>
        <taxon>Pseudomonadota</taxon>
        <taxon>Betaproteobacteria</taxon>
        <taxon>Rhodocyclales</taxon>
        <taxon>Rhodocyclaceae</taxon>
        <taxon>Azospira</taxon>
    </lineage>
</organism>
<comment type="PTM">
    <text evidence="6">Activated by phosphorylation.</text>
</comment>
<dbReference type="PROSITE" id="PS00710">
    <property type="entry name" value="PGM_PMM"/>
    <property type="match status" value="1"/>
</dbReference>
<comment type="similarity">
    <text evidence="1 6 7">Belongs to the phosphohexose mutase family.</text>
</comment>
<feature type="domain" description="Alpha-D-phosphohexomutase alpha/beta/alpha" evidence="10">
    <location>
        <begin position="3"/>
        <end position="139"/>
    </location>
</feature>
<keyword evidence="5 6" id="KW-0413">Isomerase</keyword>
<dbReference type="FunFam" id="3.30.310.50:FF:000001">
    <property type="entry name" value="Phosphoglucosamine mutase"/>
    <property type="match status" value="1"/>
</dbReference>
<dbReference type="InterPro" id="IPR005844">
    <property type="entry name" value="A-D-PHexomutase_a/b/a-I"/>
</dbReference>
<keyword evidence="2 6" id="KW-0597">Phosphoprotein</keyword>
<dbReference type="InterPro" id="IPR016066">
    <property type="entry name" value="A-D-PHexomutase_CS"/>
</dbReference>
<evidence type="ECO:0000259" key="10">
    <source>
        <dbReference type="Pfam" id="PF02878"/>
    </source>
</evidence>
<evidence type="ECO:0000256" key="5">
    <source>
        <dbReference type="ARBA" id="ARBA00023235"/>
    </source>
</evidence>
<dbReference type="Gene3D" id="3.30.310.50">
    <property type="entry name" value="Alpha-D-phosphohexomutase, C-terminal domain"/>
    <property type="match status" value="1"/>
</dbReference>
<comment type="function">
    <text evidence="6 8">Catalyzes the conversion of glucosamine-6-phosphate to glucosamine-1-phosphate.</text>
</comment>
<feature type="binding site" evidence="6">
    <location>
        <position position="248"/>
    </location>
    <ligand>
        <name>Mg(2+)</name>
        <dbReference type="ChEBI" id="CHEBI:18420"/>
    </ligand>
</feature>
<evidence type="ECO:0000256" key="6">
    <source>
        <dbReference type="HAMAP-Rule" id="MF_01554"/>
    </source>
</evidence>
<evidence type="ECO:0000256" key="4">
    <source>
        <dbReference type="ARBA" id="ARBA00022842"/>
    </source>
</evidence>
<evidence type="ECO:0000256" key="7">
    <source>
        <dbReference type="RuleBase" id="RU004326"/>
    </source>
</evidence>
<dbReference type="SUPFAM" id="SSF55957">
    <property type="entry name" value="Phosphoglucomutase, C-terminal domain"/>
    <property type="match status" value="1"/>
</dbReference>
<dbReference type="Proteomes" id="UP000663444">
    <property type="component" value="Chromosome"/>
</dbReference>
<feature type="modified residue" description="Phosphoserine" evidence="6">
    <location>
        <position position="107"/>
    </location>
</feature>
<evidence type="ECO:0000313" key="13">
    <source>
        <dbReference type="EMBL" id="QRJ63237.1"/>
    </source>
</evidence>
<dbReference type="AlphaFoldDB" id="A0A974PXF4"/>
<protein>
    <recommendedName>
        <fullName evidence="6 8">Phosphoglucosamine mutase</fullName>
        <ecNumber evidence="6 8">5.4.2.10</ecNumber>
    </recommendedName>
</protein>
<feature type="domain" description="Alpha-D-phosphohexomutase alpha/beta/alpha" evidence="11">
    <location>
        <begin position="162"/>
        <end position="259"/>
    </location>
</feature>
<dbReference type="InterPro" id="IPR005841">
    <property type="entry name" value="Alpha-D-phosphohexomutase_SF"/>
</dbReference>
<dbReference type="Pfam" id="PF02880">
    <property type="entry name" value="PGM_PMM_III"/>
    <property type="match status" value="1"/>
</dbReference>